<dbReference type="EMBL" id="CAVMBE010000006">
    <property type="protein sequence ID" value="CAK3842608.1"/>
    <property type="molecule type" value="Genomic_DNA"/>
</dbReference>
<proteinExistence type="predicted"/>
<name>A0AAI9E812_9PEZI</name>
<protein>
    <submittedName>
        <fullName evidence="1">Uncharacterized protein</fullName>
    </submittedName>
</protein>
<organism evidence="1 2">
    <name type="scientific">Lecanosticta acicola</name>
    <dbReference type="NCBI Taxonomy" id="111012"/>
    <lineage>
        <taxon>Eukaryota</taxon>
        <taxon>Fungi</taxon>
        <taxon>Dikarya</taxon>
        <taxon>Ascomycota</taxon>
        <taxon>Pezizomycotina</taxon>
        <taxon>Dothideomycetes</taxon>
        <taxon>Dothideomycetidae</taxon>
        <taxon>Mycosphaerellales</taxon>
        <taxon>Mycosphaerellaceae</taxon>
        <taxon>Lecanosticta</taxon>
    </lineage>
</organism>
<dbReference type="AlphaFoldDB" id="A0AAI9E812"/>
<dbReference type="Proteomes" id="UP001296104">
    <property type="component" value="Unassembled WGS sequence"/>
</dbReference>
<evidence type="ECO:0000313" key="2">
    <source>
        <dbReference type="Proteomes" id="UP001296104"/>
    </source>
</evidence>
<reference evidence="1" key="1">
    <citation type="submission" date="2023-11" db="EMBL/GenBank/DDBJ databases">
        <authorList>
            <person name="Alioto T."/>
            <person name="Alioto T."/>
            <person name="Gomez Garrido J."/>
        </authorList>
    </citation>
    <scope>NUCLEOTIDE SEQUENCE</scope>
</reference>
<sequence>MAWLLQTRSEMIRTLADNNQGILDNLQCVRVRPCILNIRDHTLLLVEPRDRGFWTLISDHMTPEKENGESILQHMVYVLSHAIKEDLFRDLQFLVEAEKGPVAVLYNDGRELEIGVLMTVDGCADTKITTVDLSFPDDFVDSRWMSEEESVQCFADQAQGGDLFLARVWQRYHRAMSPEPGPSRHGNVVFAMSQGWLYIQEMRLQEALTEGEIAVCKADDGLVVWDGDAIEKRKVPDDVRILGETDMLDMDMSSVVEGGRLRIRFAKGGEEGRSGLGNEEGL</sequence>
<accession>A0AAI9E812</accession>
<keyword evidence="2" id="KW-1185">Reference proteome</keyword>
<comment type="caution">
    <text evidence="1">The sequence shown here is derived from an EMBL/GenBank/DDBJ whole genome shotgun (WGS) entry which is preliminary data.</text>
</comment>
<evidence type="ECO:0000313" key="1">
    <source>
        <dbReference type="EMBL" id="CAK3842608.1"/>
    </source>
</evidence>
<gene>
    <name evidence="1" type="ORF">LECACI_7A001523</name>
</gene>